<dbReference type="Proteomes" id="UP001595814">
    <property type="component" value="Unassembled WGS sequence"/>
</dbReference>
<dbReference type="PROSITE" id="PS51257">
    <property type="entry name" value="PROKAR_LIPOPROTEIN"/>
    <property type="match status" value="1"/>
</dbReference>
<proteinExistence type="predicted"/>
<dbReference type="InterPro" id="IPR011990">
    <property type="entry name" value="TPR-like_helical_dom_sf"/>
</dbReference>
<protein>
    <submittedName>
        <fullName evidence="2">Tetratricopeptide repeat protein</fullName>
    </submittedName>
</protein>
<sequence length="288" mass="34236">MTKKLILLLLVFSSCVDKKYNGFSSHGNQSRAKDEISIEEKKRIDSLWKRANRVSLYSQKRQLILDSILDIKPDSAYFWHQKAMPLYKARKYSLGKPYLAKAVKYDSLRWLPYSAFMKCLFSKEYKESIAEFLEVKRKYGDSYVIDHTYNFYLGLDYLQLNEFEKAKEFLEKSKEQQFKDFPNDPPHEACHYMDWFYLGVVFMEMENFEKAIESFDKALMVYEKFADALYYKASCHYALSDSEKAKAFLNQAKKESDNTINEDQVVYEVYPYQVFHKLSPLSNLYKEE</sequence>
<keyword evidence="1" id="KW-0802">TPR repeat</keyword>
<dbReference type="SMART" id="SM00028">
    <property type="entry name" value="TPR"/>
    <property type="match status" value="3"/>
</dbReference>
<evidence type="ECO:0000313" key="3">
    <source>
        <dbReference type="Proteomes" id="UP001595814"/>
    </source>
</evidence>
<dbReference type="RefSeq" id="WP_192463198.1">
    <property type="nucleotide sequence ID" value="NZ_JACYFJ010000006.1"/>
</dbReference>
<dbReference type="InterPro" id="IPR019734">
    <property type="entry name" value="TPR_rpt"/>
</dbReference>
<comment type="caution">
    <text evidence="2">The sequence shown here is derived from an EMBL/GenBank/DDBJ whole genome shotgun (WGS) entry which is preliminary data.</text>
</comment>
<dbReference type="Pfam" id="PF13181">
    <property type="entry name" value="TPR_8"/>
    <property type="match status" value="1"/>
</dbReference>
<dbReference type="SUPFAM" id="SSF48452">
    <property type="entry name" value="TPR-like"/>
    <property type="match status" value="2"/>
</dbReference>
<name>A0ABV8JT55_9FLAO</name>
<dbReference type="PROSITE" id="PS50005">
    <property type="entry name" value="TPR"/>
    <property type="match status" value="1"/>
</dbReference>
<dbReference type="EMBL" id="JBHSAW010000024">
    <property type="protein sequence ID" value="MFC4097695.1"/>
    <property type="molecule type" value="Genomic_DNA"/>
</dbReference>
<evidence type="ECO:0000313" key="2">
    <source>
        <dbReference type="EMBL" id="MFC4097695.1"/>
    </source>
</evidence>
<gene>
    <name evidence="2" type="ORF">ACFOUT_17550</name>
</gene>
<organism evidence="2 3">
    <name type="scientific">Euzebyella saccharophila</name>
    <dbReference type="NCBI Taxonomy" id="679664"/>
    <lineage>
        <taxon>Bacteria</taxon>
        <taxon>Pseudomonadati</taxon>
        <taxon>Bacteroidota</taxon>
        <taxon>Flavobacteriia</taxon>
        <taxon>Flavobacteriales</taxon>
        <taxon>Flavobacteriaceae</taxon>
        <taxon>Euzebyella</taxon>
    </lineage>
</organism>
<evidence type="ECO:0000256" key="1">
    <source>
        <dbReference type="PROSITE-ProRule" id="PRU00339"/>
    </source>
</evidence>
<accession>A0ABV8JT55</accession>
<dbReference type="Pfam" id="PF14559">
    <property type="entry name" value="TPR_19"/>
    <property type="match status" value="1"/>
</dbReference>
<feature type="repeat" description="TPR" evidence="1">
    <location>
        <begin position="192"/>
        <end position="225"/>
    </location>
</feature>
<keyword evidence="3" id="KW-1185">Reference proteome</keyword>
<reference evidence="3" key="1">
    <citation type="journal article" date="2019" name="Int. J. Syst. Evol. Microbiol.">
        <title>The Global Catalogue of Microorganisms (GCM) 10K type strain sequencing project: providing services to taxonomists for standard genome sequencing and annotation.</title>
        <authorList>
            <consortium name="The Broad Institute Genomics Platform"/>
            <consortium name="The Broad Institute Genome Sequencing Center for Infectious Disease"/>
            <person name="Wu L."/>
            <person name="Ma J."/>
        </authorList>
    </citation>
    <scope>NUCLEOTIDE SEQUENCE [LARGE SCALE GENOMIC DNA]</scope>
    <source>
        <strain evidence="3">CECT 7477</strain>
    </source>
</reference>
<dbReference type="Gene3D" id="1.25.40.10">
    <property type="entry name" value="Tetratricopeptide repeat domain"/>
    <property type="match status" value="1"/>
</dbReference>